<evidence type="ECO:0000313" key="1">
    <source>
        <dbReference type="EMBL" id="KAJ1110529.1"/>
    </source>
</evidence>
<protein>
    <submittedName>
        <fullName evidence="1">Uncharacterized protein</fullName>
    </submittedName>
</protein>
<reference evidence="1" key="1">
    <citation type="journal article" date="2022" name="bioRxiv">
        <title>Sequencing and chromosome-scale assembly of the giantPleurodeles waltlgenome.</title>
        <authorList>
            <person name="Brown T."/>
            <person name="Elewa A."/>
            <person name="Iarovenko S."/>
            <person name="Subramanian E."/>
            <person name="Araus A.J."/>
            <person name="Petzold A."/>
            <person name="Susuki M."/>
            <person name="Suzuki K.-i.T."/>
            <person name="Hayashi T."/>
            <person name="Toyoda A."/>
            <person name="Oliveira C."/>
            <person name="Osipova E."/>
            <person name="Leigh N.D."/>
            <person name="Simon A."/>
            <person name="Yun M.H."/>
        </authorList>
    </citation>
    <scope>NUCLEOTIDE SEQUENCE</scope>
    <source>
        <strain evidence="1">20211129_DDA</strain>
        <tissue evidence="1">Liver</tissue>
    </source>
</reference>
<organism evidence="1 2">
    <name type="scientific">Pleurodeles waltl</name>
    <name type="common">Iberian ribbed newt</name>
    <dbReference type="NCBI Taxonomy" id="8319"/>
    <lineage>
        <taxon>Eukaryota</taxon>
        <taxon>Metazoa</taxon>
        <taxon>Chordata</taxon>
        <taxon>Craniata</taxon>
        <taxon>Vertebrata</taxon>
        <taxon>Euteleostomi</taxon>
        <taxon>Amphibia</taxon>
        <taxon>Batrachia</taxon>
        <taxon>Caudata</taxon>
        <taxon>Salamandroidea</taxon>
        <taxon>Salamandridae</taxon>
        <taxon>Pleurodelinae</taxon>
        <taxon>Pleurodeles</taxon>
    </lineage>
</organism>
<dbReference type="Proteomes" id="UP001066276">
    <property type="component" value="Chromosome 9"/>
</dbReference>
<name>A0AAV7N5J0_PLEWA</name>
<accession>A0AAV7N5J0</accession>
<proteinExistence type="predicted"/>
<keyword evidence="2" id="KW-1185">Reference proteome</keyword>
<evidence type="ECO:0000313" key="2">
    <source>
        <dbReference type="Proteomes" id="UP001066276"/>
    </source>
</evidence>
<gene>
    <name evidence="1" type="ORF">NDU88_007880</name>
</gene>
<comment type="caution">
    <text evidence="1">The sequence shown here is derived from an EMBL/GenBank/DDBJ whole genome shotgun (WGS) entry which is preliminary data.</text>
</comment>
<dbReference type="AlphaFoldDB" id="A0AAV7N5J0"/>
<sequence length="108" mass="11622">MESAASVHPTSTDCRYACAQLGLYVGTSEGIVPVSLGKLAEHAGVFGNMNCALSKSIHAAGRQGFWEQVQPRLSVAQSEPKARLGLQGIRRDRLHSNWARSNTDTESP</sequence>
<dbReference type="EMBL" id="JANPWB010000013">
    <property type="protein sequence ID" value="KAJ1110529.1"/>
    <property type="molecule type" value="Genomic_DNA"/>
</dbReference>